<reference evidence="1 2" key="1">
    <citation type="submission" date="2020-03" db="EMBL/GenBank/DDBJ databases">
        <title>Isolation of cellulose-producing strains, genome characterization and application of the synthesized cellulose films as an economical and sustainable material for piezoelectric sensor construction.</title>
        <authorList>
            <person name="Mangayil R.K."/>
        </authorList>
    </citation>
    <scope>NUCLEOTIDE SEQUENCE [LARGE SCALE GENOMIC DNA]</scope>
    <source>
        <strain evidence="1 2">ENS 9a1a</strain>
    </source>
</reference>
<dbReference type="Gene3D" id="1.20.120.1940">
    <property type="entry name" value="YfdX protein domain"/>
    <property type="match status" value="1"/>
</dbReference>
<dbReference type="KEGG" id="kre:GWK63_12655"/>
<dbReference type="GeneID" id="85023013"/>
<evidence type="ECO:0000313" key="1">
    <source>
        <dbReference type="EMBL" id="QIP36216.1"/>
    </source>
</evidence>
<keyword evidence="2" id="KW-1185">Reference proteome</keyword>
<dbReference type="RefSeq" id="WP_007397755.1">
    <property type="nucleotide sequence ID" value="NZ_CALMTF010000088.1"/>
</dbReference>
<proteinExistence type="predicted"/>
<gene>
    <name evidence="1" type="ORF">GWK63_12655</name>
</gene>
<dbReference type="Proteomes" id="UP000502533">
    <property type="component" value="Chromosome"/>
</dbReference>
<dbReference type="Pfam" id="PF10938">
    <property type="entry name" value="YfdX"/>
    <property type="match status" value="1"/>
</dbReference>
<dbReference type="AlphaFoldDB" id="A0A181CDE1"/>
<sequence>MKKIALLPAALLMLGTAVGAAHATPSAGRAVNRDFAKLSADGSRAFDDIAMARTALANNDTAGAVKLLTDANNALKRAKSDNKVFMKAEAQLTPPRKAPTGAPAPAAAPSTKPVAWLPVDGEYIVTEDLEPSSTKATAVSAANTSLNKNQPAQAAQNLQVAAVDVDFVLAIAPLDASASDVYRATNLLAGKDTKGADNALQEAQNSIRFVSEDMVGTPDGQQPQGAGKGKKAAGN</sequence>
<dbReference type="Gene3D" id="6.10.250.2140">
    <property type="match status" value="1"/>
</dbReference>
<name>A0A181CDE1_9PROT</name>
<dbReference type="InterPro" id="IPR021236">
    <property type="entry name" value="Uncharacterised_YfdX"/>
</dbReference>
<accession>A0A181CDE1</accession>
<organism evidence="1 2">
    <name type="scientific">Komagataeibacter rhaeticus</name>
    <dbReference type="NCBI Taxonomy" id="215221"/>
    <lineage>
        <taxon>Bacteria</taxon>
        <taxon>Pseudomonadati</taxon>
        <taxon>Pseudomonadota</taxon>
        <taxon>Alphaproteobacteria</taxon>
        <taxon>Acetobacterales</taxon>
        <taxon>Acetobacteraceae</taxon>
        <taxon>Komagataeibacter</taxon>
    </lineage>
</organism>
<protein>
    <submittedName>
        <fullName evidence="1">YfdX family protein</fullName>
    </submittedName>
</protein>
<evidence type="ECO:0000313" key="2">
    <source>
        <dbReference type="Proteomes" id="UP000502533"/>
    </source>
</evidence>
<dbReference type="EMBL" id="CP050139">
    <property type="protein sequence ID" value="QIP36216.1"/>
    <property type="molecule type" value="Genomic_DNA"/>
</dbReference>